<protein>
    <submittedName>
        <fullName evidence="1">Possible transposase</fullName>
    </submittedName>
</protein>
<dbReference type="Proteomes" id="UP000001600">
    <property type="component" value="Chromosome 2"/>
</dbReference>
<evidence type="ECO:0000313" key="2">
    <source>
        <dbReference type="Proteomes" id="UP000001600"/>
    </source>
</evidence>
<dbReference type="HOGENOM" id="CLU_1387738_0_0_5"/>
<dbReference type="AlphaFoldDB" id="B9JIN2"/>
<gene>
    <name evidence="1" type="ordered locus">Arad_8526</name>
</gene>
<dbReference type="EMBL" id="CP000629">
    <property type="protein sequence ID" value="ACM29774.1"/>
    <property type="molecule type" value="Genomic_DNA"/>
</dbReference>
<dbReference type="KEGG" id="ara:Arad_8526"/>
<accession>B9JIN2</accession>
<dbReference type="eggNOG" id="COG3547">
    <property type="taxonomic scope" value="Bacteria"/>
</dbReference>
<proteinExistence type="predicted"/>
<organism evidence="1 2">
    <name type="scientific">Rhizobium rhizogenes (strain K84 / ATCC BAA-868)</name>
    <name type="common">Agrobacterium radiobacter</name>
    <dbReference type="NCBI Taxonomy" id="311403"/>
    <lineage>
        <taxon>Bacteria</taxon>
        <taxon>Pseudomonadati</taxon>
        <taxon>Pseudomonadota</taxon>
        <taxon>Alphaproteobacteria</taxon>
        <taxon>Hyphomicrobiales</taxon>
        <taxon>Rhizobiaceae</taxon>
        <taxon>Rhizobium/Agrobacterium group</taxon>
        <taxon>Rhizobium</taxon>
    </lineage>
</organism>
<sequence>MSVFVAEVARPTLVFRRLLGQAEPILITGGRAVADYREAFVGIDVAKLKNAIAVAESGGEGEIRFWGEVDASDISMRRVIQRIAAKSDRVHFCYEAGPTGYGLHRLIRSLGHECVGRRPIVDPQEAGRQSKDEPSRCTRSDLFGCRRRSEPSDDRVQAEAEFLLQLCRQIVFDPARPVRSSSSRCGHLGLAAACGR</sequence>
<dbReference type="STRING" id="311403.Arad_8526"/>
<reference evidence="1 2" key="1">
    <citation type="journal article" date="2009" name="J. Bacteriol.">
        <title>Genome sequences of three Agrobacterium biovars help elucidate the evolution of multichromosome genomes in bacteria.</title>
        <authorList>
            <person name="Slater S.C."/>
            <person name="Goldman B.S."/>
            <person name="Goodner B."/>
            <person name="Setubal J.C."/>
            <person name="Farrand S.K."/>
            <person name="Nester E.W."/>
            <person name="Burr T.J."/>
            <person name="Banta L."/>
            <person name="Dickerman A.W."/>
            <person name="Paulsen I."/>
            <person name="Otten L."/>
            <person name="Suen G."/>
            <person name="Welch R."/>
            <person name="Almeida N.F."/>
            <person name="Arnold F."/>
            <person name="Burton O.T."/>
            <person name="Du Z."/>
            <person name="Ewing A."/>
            <person name="Godsy E."/>
            <person name="Heisel S."/>
            <person name="Houmiel K.L."/>
            <person name="Jhaveri J."/>
            <person name="Lu J."/>
            <person name="Miller N.M."/>
            <person name="Norton S."/>
            <person name="Chen Q."/>
            <person name="Phoolcharoen W."/>
            <person name="Ohlin V."/>
            <person name="Ondrusek D."/>
            <person name="Pride N."/>
            <person name="Stricklin S.L."/>
            <person name="Sun J."/>
            <person name="Wheeler C."/>
            <person name="Wilson L."/>
            <person name="Zhu H."/>
            <person name="Wood D.W."/>
        </authorList>
    </citation>
    <scope>NUCLEOTIDE SEQUENCE [LARGE SCALE GENOMIC DNA]</scope>
    <source>
        <strain evidence="2">K84 / ATCC BAA-868</strain>
    </source>
</reference>
<name>B9JIN2_RHIR8</name>
<evidence type="ECO:0000313" key="1">
    <source>
        <dbReference type="EMBL" id="ACM29774.1"/>
    </source>
</evidence>